<keyword evidence="2" id="KW-0648">Protein biosynthesis</keyword>
<organism evidence="2">
    <name type="scientific">Alectorobius mimon</name>
    <dbReference type="NCBI Taxonomy" id="360319"/>
    <lineage>
        <taxon>Eukaryota</taxon>
        <taxon>Metazoa</taxon>
        <taxon>Ecdysozoa</taxon>
        <taxon>Arthropoda</taxon>
        <taxon>Chelicerata</taxon>
        <taxon>Arachnida</taxon>
        <taxon>Acari</taxon>
        <taxon>Parasitiformes</taxon>
        <taxon>Ixodida</taxon>
        <taxon>Ixodoidea</taxon>
        <taxon>Argasidae</taxon>
        <taxon>Ornithodorinae</taxon>
        <taxon>Alectorobius</taxon>
    </lineage>
</organism>
<keyword evidence="1" id="KW-1133">Transmembrane helix</keyword>
<sequence>RTLYCCPITRAGGSHESLVLWQEPPNPNPKRRRRGKVLKTLVARISFFKTGGSLSKKGGALEEGNQGIKTAKKRGKRRVSSQSVVSFIRTLFLLFGFFQPGQPLVHLKKGLALAGIVVVDIFTPAQEGLFIYHFKVVENDEPAQQGTLGESALVPEYLQGIDSSQLQGRPLSQKRPQQRLVALGQLPLLFPFVWGTLSLGHYVTQQAGHQSTGQCRVTLLFRVQRFTKPAVQGAGAWVCTQLTPQVTLKARQKKSKATVVQHFSQLLL</sequence>
<dbReference type="AlphaFoldDB" id="A0A147BA38"/>
<protein>
    <submittedName>
        <fullName evidence="2">Eukaryotic translation initiation factor 4</fullName>
    </submittedName>
</protein>
<name>A0A147BA38_9ACAR</name>
<dbReference type="EMBL" id="GEIB01000177">
    <property type="protein sequence ID" value="JAR87613.1"/>
    <property type="molecule type" value="Transcribed_RNA"/>
</dbReference>
<proteinExistence type="predicted"/>
<evidence type="ECO:0000256" key="1">
    <source>
        <dbReference type="SAM" id="Phobius"/>
    </source>
</evidence>
<keyword evidence="2" id="KW-0396">Initiation factor</keyword>
<reference evidence="2" key="1">
    <citation type="submission" date="2016-03" db="EMBL/GenBank/DDBJ databases">
        <title>Gut transcriptome analysis on engorged females of Ornithodoros mimon (Acari: Argasidae) and phylogenetic inferences of soft ticks.</title>
        <authorList>
            <person name="Landulfo G.A."/>
            <person name="Giovanni D."/>
            <person name="Carvalho E."/>
            <person name="Junqueira-de-Azevedo I."/>
            <person name="Patane J."/>
            <person name="Mendoca R."/>
            <person name="Barros-Battesti D."/>
        </authorList>
    </citation>
    <scope>NUCLEOTIDE SEQUENCE</scope>
    <source>
        <strain evidence="2">Females</strain>
        <tissue evidence="2">Gut</tissue>
    </source>
</reference>
<feature type="non-terminal residue" evidence="2">
    <location>
        <position position="1"/>
    </location>
</feature>
<dbReference type="GO" id="GO:0003743">
    <property type="term" value="F:translation initiation factor activity"/>
    <property type="evidence" value="ECO:0007669"/>
    <property type="project" value="UniProtKB-KW"/>
</dbReference>
<keyword evidence="1" id="KW-0812">Transmembrane</keyword>
<feature type="transmembrane region" description="Helical" evidence="1">
    <location>
        <begin position="79"/>
        <end position="98"/>
    </location>
</feature>
<accession>A0A147BA38</accession>
<evidence type="ECO:0000313" key="2">
    <source>
        <dbReference type="EMBL" id="JAR87613.1"/>
    </source>
</evidence>
<keyword evidence="1" id="KW-0472">Membrane</keyword>